<comment type="caution">
    <text evidence="6">The sequence shown here is derived from an EMBL/GenBank/DDBJ whole genome shotgun (WGS) entry which is preliminary data.</text>
</comment>
<protein>
    <submittedName>
        <fullName evidence="6">Leucine-specific-binding protein</fullName>
    </submittedName>
</protein>
<dbReference type="SUPFAM" id="SSF53822">
    <property type="entry name" value="Periplasmic binding protein-like I"/>
    <property type="match status" value="1"/>
</dbReference>
<dbReference type="Gene3D" id="3.40.50.2300">
    <property type="match status" value="2"/>
</dbReference>
<keyword evidence="2" id="KW-0813">Transport</keyword>
<dbReference type="PRINTS" id="PR00337">
    <property type="entry name" value="LEUILEVALBP"/>
</dbReference>
<evidence type="ECO:0000256" key="4">
    <source>
        <dbReference type="ARBA" id="ARBA00022970"/>
    </source>
</evidence>
<dbReference type="OrthoDB" id="9783240at2"/>
<dbReference type="Pfam" id="PF13458">
    <property type="entry name" value="Peripla_BP_6"/>
    <property type="match status" value="1"/>
</dbReference>
<dbReference type="AlphaFoldDB" id="A0A162MCN9"/>
<evidence type="ECO:0000256" key="2">
    <source>
        <dbReference type="ARBA" id="ARBA00022448"/>
    </source>
</evidence>
<dbReference type="EMBL" id="LOHZ01000036">
    <property type="protein sequence ID" value="KYO65262.1"/>
    <property type="molecule type" value="Genomic_DNA"/>
</dbReference>
<evidence type="ECO:0000313" key="7">
    <source>
        <dbReference type="Proteomes" id="UP000075737"/>
    </source>
</evidence>
<comment type="similarity">
    <text evidence="1">Belongs to the leucine-binding protein family.</text>
</comment>
<dbReference type="InterPro" id="IPR028081">
    <property type="entry name" value="Leu-bd"/>
</dbReference>
<dbReference type="InterPro" id="IPR000709">
    <property type="entry name" value="Leu_Ile_Val-bd"/>
</dbReference>
<accession>A0A162MCN9</accession>
<reference evidence="6 7" key="1">
    <citation type="submission" date="2015-12" db="EMBL/GenBank/DDBJ databases">
        <title>Draft genome of Thermovenabulum gondwanense isolated from a red thermophilic microbial mat colonisisng an outflow channel of a bore well.</title>
        <authorList>
            <person name="Patel B.K."/>
        </authorList>
    </citation>
    <scope>NUCLEOTIDE SEQUENCE [LARGE SCALE GENOMIC DNA]</scope>
    <source>
        <strain evidence="6 7">R270</strain>
    </source>
</reference>
<keyword evidence="4" id="KW-0029">Amino-acid transport</keyword>
<dbReference type="InterPro" id="IPR028082">
    <property type="entry name" value="Peripla_BP_I"/>
</dbReference>
<dbReference type="Proteomes" id="UP000075737">
    <property type="component" value="Unassembled WGS sequence"/>
</dbReference>
<organism evidence="6 7">
    <name type="scientific">Thermovenabulum gondwanense</name>
    <dbReference type="NCBI Taxonomy" id="520767"/>
    <lineage>
        <taxon>Bacteria</taxon>
        <taxon>Bacillati</taxon>
        <taxon>Bacillota</taxon>
        <taxon>Clostridia</taxon>
        <taxon>Thermosediminibacterales</taxon>
        <taxon>Thermosediminibacteraceae</taxon>
        <taxon>Thermovenabulum</taxon>
    </lineage>
</organism>
<dbReference type="PANTHER" id="PTHR30483:SF6">
    <property type="entry name" value="PERIPLASMIC BINDING PROTEIN OF ABC TRANSPORTER FOR NATURAL AMINO ACIDS"/>
    <property type="match status" value="1"/>
</dbReference>
<dbReference type="RefSeq" id="WP_068748826.1">
    <property type="nucleotide sequence ID" value="NZ_LOHZ01000036.1"/>
</dbReference>
<dbReference type="CDD" id="cd06347">
    <property type="entry name" value="PBP1_ABC_LivK_ligand_binding-like"/>
    <property type="match status" value="1"/>
</dbReference>
<dbReference type="InterPro" id="IPR051010">
    <property type="entry name" value="BCAA_transport"/>
</dbReference>
<sequence>MRKNSKWIKVLAFTTVLIFLMGIFSGCGSKQAKDDVIKIGYVGALSGDTAVWGQAGLNGMKLAAKEINEKGGILGKKVEIVGMDGKGNPVDSVNALKRLIDEEKVIAVVGTNFSSCNIAMAPIADSKKIPLIATAASNPKVTVDENGNLRPYSFRIGFIDPFQGKVLASFALNELKAKTAAVITDIGSDYSTGLTEFFIKQFEKDGGKVLIKVDAHSGDNDFRAQLSKIAPLNPDVILIPWIYKDVALIANQARELGIKSIFLGGDGWDSKELLTMAGPALEGCYYTSQPSFANPITKPFAESYIKEYNINPETEALFGRDGLYWIKDALERAGKVDPVALRDALENTKDFKGLMGAINVDPKTHNPEKPCSIYKVSGGKFEYVGDFAP</sequence>
<evidence type="ECO:0000259" key="5">
    <source>
        <dbReference type="Pfam" id="PF13458"/>
    </source>
</evidence>
<dbReference type="PROSITE" id="PS51257">
    <property type="entry name" value="PROKAR_LIPOPROTEIN"/>
    <property type="match status" value="1"/>
</dbReference>
<name>A0A162MCN9_9FIRM</name>
<feature type="domain" description="Leucine-binding protein" evidence="5">
    <location>
        <begin position="37"/>
        <end position="379"/>
    </location>
</feature>
<gene>
    <name evidence="6" type="primary">livK</name>
    <name evidence="6" type="ORF">ATZ99_17110</name>
</gene>
<evidence type="ECO:0000256" key="3">
    <source>
        <dbReference type="ARBA" id="ARBA00022729"/>
    </source>
</evidence>
<evidence type="ECO:0000313" key="6">
    <source>
        <dbReference type="EMBL" id="KYO65262.1"/>
    </source>
</evidence>
<keyword evidence="7" id="KW-1185">Reference proteome</keyword>
<dbReference type="STRING" id="520767.ATZ99_17110"/>
<keyword evidence="3" id="KW-0732">Signal</keyword>
<dbReference type="GO" id="GO:0006865">
    <property type="term" value="P:amino acid transport"/>
    <property type="evidence" value="ECO:0007669"/>
    <property type="project" value="UniProtKB-KW"/>
</dbReference>
<proteinExistence type="inferred from homology"/>
<evidence type="ECO:0000256" key="1">
    <source>
        <dbReference type="ARBA" id="ARBA00010062"/>
    </source>
</evidence>
<dbReference type="PANTHER" id="PTHR30483">
    <property type="entry name" value="LEUCINE-SPECIFIC-BINDING PROTEIN"/>
    <property type="match status" value="1"/>
</dbReference>